<keyword evidence="3" id="KW-0813">Transport</keyword>
<dbReference type="GO" id="GO:0015288">
    <property type="term" value="F:porin activity"/>
    <property type="evidence" value="ECO:0007669"/>
    <property type="project" value="TreeGrafter"/>
</dbReference>
<dbReference type="Gene3D" id="1.20.1600.10">
    <property type="entry name" value="Outer membrane efflux proteins (OEP)"/>
    <property type="match status" value="1"/>
</dbReference>
<accession>A0A1H2RB41</accession>
<dbReference type="InterPro" id="IPR010130">
    <property type="entry name" value="T1SS_OMP_TolC"/>
</dbReference>
<organism evidence="9 10">
    <name type="scientific">Litoreibacter albidus</name>
    <dbReference type="NCBI Taxonomy" id="670155"/>
    <lineage>
        <taxon>Bacteria</taxon>
        <taxon>Pseudomonadati</taxon>
        <taxon>Pseudomonadota</taxon>
        <taxon>Alphaproteobacteria</taxon>
        <taxon>Rhodobacterales</taxon>
        <taxon>Roseobacteraceae</taxon>
        <taxon>Litoreibacter</taxon>
    </lineage>
</organism>
<dbReference type="InterPro" id="IPR051906">
    <property type="entry name" value="TolC-like"/>
</dbReference>
<evidence type="ECO:0000256" key="1">
    <source>
        <dbReference type="ARBA" id="ARBA00004442"/>
    </source>
</evidence>
<name>A0A1H2RB41_9RHOB</name>
<dbReference type="RefSeq" id="WP_089943659.1">
    <property type="nucleotide sequence ID" value="NZ_FNOI01000001.1"/>
</dbReference>
<proteinExistence type="inferred from homology"/>
<dbReference type="AlphaFoldDB" id="A0A1H2RB41"/>
<comment type="similarity">
    <text evidence="2">Belongs to the outer membrane factor (OMF) (TC 1.B.17) family.</text>
</comment>
<keyword evidence="5" id="KW-0812">Transmembrane</keyword>
<evidence type="ECO:0000256" key="6">
    <source>
        <dbReference type="ARBA" id="ARBA00023136"/>
    </source>
</evidence>
<evidence type="ECO:0000256" key="4">
    <source>
        <dbReference type="ARBA" id="ARBA00022452"/>
    </source>
</evidence>
<feature type="compositionally biased region" description="Low complexity" evidence="8">
    <location>
        <begin position="277"/>
        <end position="286"/>
    </location>
</feature>
<evidence type="ECO:0000313" key="10">
    <source>
        <dbReference type="Proteomes" id="UP000199441"/>
    </source>
</evidence>
<dbReference type="Pfam" id="PF02321">
    <property type="entry name" value="OEP"/>
    <property type="match status" value="2"/>
</dbReference>
<keyword evidence="4" id="KW-1134">Transmembrane beta strand</keyword>
<evidence type="ECO:0000256" key="5">
    <source>
        <dbReference type="ARBA" id="ARBA00022692"/>
    </source>
</evidence>
<dbReference type="InterPro" id="IPR003423">
    <property type="entry name" value="OMP_efflux"/>
</dbReference>
<dbReference type="GO" id="GO:0015562">
    <property type="term" value="F:efflux transmembrane transporter activity"/>
    <property type="evidence" value="ECO:0007669"/>
    <property type="project" value="InterPro"/>
</dbReference>
<dbReference type="EMBL" id="FNOI01000001">
    <property type="protein sequence ID" value="SDW15889.1"/>
    <property type="molecule type" value="Genomic_DNA"/>
</dbReference>
<keyword evidence="7" id="KW-0998">Cell outer membrane</keyword>
<evidence type="ECO:0000256" key="3">
    <source>
        <dbReference type="ARBA" id="ARBA00022448"/>
    </source>
</evidence>
<dbReference type="GO" id="GO:1990281">
    <property type="term" value="C:efflux pump complex"/>
    <property type="evidence" value="ECO:0007669"/>
    <property type="project" value="TreeGrafter"/>
</dbReference>
<dbReference type="STRING" id="670155.SAMN04488001_0421"/>
<dbReference type="Proteomes" id="UP000199441">
    <property type="component" value="Unassembled WGS sequence"/>
</dbReference>
<comment type="subcellular location">
    <subcellularLocation>
        <location evidence="1">Cell outer membrane</location>
    </subcellularLocation>
</comment>
<dbReference type="SUPFAM" id="SSF56954">
    <property type="entry name" value="Outer membrane efflux proteins (OEP)"/>
    <property type="match status" value="1"/>
</dbReference>
<keyword evidence="6" id="KW-0472">Membrane</keyword>
<evidence type="ECO:0000313" key="9">
    <source>
        <dbReference type="EMBL" id="SDW15889.1"/>
    </source>
</evidence>
<evidence type="ECO:0000256" key="2">
    <source>
        <dbReference type="ARBA" id="ARBA00007613"/>
    </source>
</evidence>
<evidence type="ECO:0000256" key="8">
    <source>
        <dbReference type="SAM" id="MobiDB-lite"/>
    </source>
</evidence>
<dbReference type="PANTHER" id="PTHR30026">
    <property type="entry name" value="OUTER MEMBRANE PROTEIN TOLC"/>
    <property type="match status" value="1"/>
</dbReference>
<sequence length="456" mass="48752">MTRRIFSGVVLGVVLGIAPIQLSAETLASALTAAYNNSNLLDQSRALLRAEDEGVAVALSALRPQIGGSASLTQTDNRTAAGASLAATVALSVDMLLWDAGRTKLAVEAAKESVLAVRSQLVQQEQAVLLDAVNAYVQVLRDQRVLGLRQSNLRLITQELRAARDRFEVGEVTRTDVAQAEARLASARGDLANAQGQLEITRELYKLAVGRAPSNLKRISSLPKLPASENAAKATGRRSNPLIDQVQHQIKANELSYARAKAGTRPSLSASGRVSHTDSSGTTDSSSIGLTLSVPIYQGGQLSALTRRALALVHSSKAQLNQQVLSVEQGVGNNWAQLAVARAQVRSSERQIRAAQIAFDGVREEAKLGARTTLDVLDAEQDLSDARTNLVVSQTQVYSAAYSLLASMGLLTADNLGLNVVRYDPAEYYNAVKDAPVPISKSGKKLDRILNRYQKN</sequence>
<dbReference type="PANTHER" id="PTHR30026:SF22">
    <property type="entry name" value="OUTER MEMBRANE EFFLUX PROTEIN"/>
    <property type="match status" value="1"/>
</dbReference>
<dbReference type="NCBIfam" id="TIGR01844">
    <property type="entry name" value="type_I_sec_TolC"/>
    <property type="match status" value="1"/>
</dbReference>
<reference evidence="10" key="1">
    <citation type="submission" date="2016-10" db="EMBL/GenBank/DDBJ databases">
        <authorList>
            <person name="Varghese N."/>
            <person name="Submissions S."/>
        </authorList>
    </citation>
    <scope>NUCLEOTIDE SEQUENCE [LARGE SCALE GENOMIC DNA]</scope>
    <source>
        <strain evidence="10">DSM 26922</strain>
    </source>
</reference>
<feature type="region of interest" description="Disordered" evidence="8">
    <location>
        <begin position="261"/>
        <end position="286"/>
    </location>
</feature>
<protein>
    <submittedName>
        <fullName evidence="9">Outer membrane protein</fullName>
    </submittedName>
</protein>
<dbReference type="GO" id="GO:0009279">
    <property type="term" value="C:cell outer membrane"/>
    <property type="evidence" value="ECO:0007669"/>
    <property type="project" value="UniProtKB-SubCell"/>
</dbReference>
<dbReference type="OrthoDB" id="9789368at2"/>
<keyword evidence="10" id="KW-1185">Reference proteome</keyword>
<gene>
    <name evidence="9" type="ORF">SAMN04488001_0421</name>
</gene>
<evidence type="ECO:0000256" key="7">
    <source>
        <dbReference type="ARBA" id="ARBA00023237"/>
    </source>
</evidence>